<evidence type="ECO:0000313" key="2">
    <source>
        <dbReference type="EMBL" id="NDY91023.1"/>
    </source>
</evidence>
<dbReference type="GO" id="GO:1902660">
    <property type="term" value="P:negative regulation of glucose mediated signaling pathway"/>
    <property type="evidence" value="ECO:0007669"/>
    <property type="project" value="TreeGrafter"/>
</dbReference>
<dbReference type="GO" id="GO:0006198">
    <property type="term" value="P:cAMP catabolic process"/>
    <property type="evidence" value="ECO:0007669"/>
    <property type="project" value="InterPro"/>
</dbReference>
<dbReference type="PANTHER" id="PTHR28283:SF1">
    <property type="entry name" value="3',5'-CYCLIC-NUCLEOTIDE PHOSPHODIESTERASE 1"/>
    <property type="match status" value="1"/>
</dbReference>
<dbReference type="Proteomes" id="UP000484255">
    <property type="component" value="Unassembled WGS sequence"/>
</dbReference>
<dbReference type="InterPro" id="IPR001279">
    <property type="entry name" value="Metallo-B-lactamas"/>
</dbReference>
<comment type="caution">
    <text evidence="2">The sequence shown here is derived from an EMBL/GenBank/DDBJ whole genome shotgun (WGS) entry which is preliminary data.</text>
</comment>
<dbReference type="Pfam" id="PF12706">
    <property type="entry name" value="Lactamase_B_2"/>
    <property type="match status" value="1"/>
</dbReference>
<sequence length="286" mass="29922">MPPAPVPLPAEDVPAGGPGILVLGCAGGLAAGCHTSAFLLDDDVLLDAGSGVGRLTVDQMAAIDHVLLSHAHLDHVLALPLLADAVLGARRGRPPIQVYALPATLEVLRTHLFNHQLWPDFTRLPSAQAPVLALQPLAVGQALTLGARQRRIRVLPAAHSVPAVGYAVAGTGPGWWVYTGDTGPNPALWQALRHLPVRDLLVELTFGDDEADLARLSGHHCPASLRQDLAALRPQGADTRLWLSHFKPRPAGGAAAAPACPPVDWSALLGCPAAPLREGQHFALEA</sequence>
<evidence type="ECO:0000259" key="1">
    <source>
        <dbReference type="SMART" id="SM00849"/>
    </source>
</evidence>
<evidence type="ECO:0000313" key="3">
    <source>
        <dbReference type="Proteomes" id="UP000484255"/>
    </source>
</evidence>
<dbReference type="InterPro" id="IPR000396">
    <property type="entry name" value="Pdiesterase2"/>
</dbReference>
<organism evidence="2 3">
    <name type="scientific">Ideonella livida</name>
    <dbReference type="NCBI Taxonomy" id="2707176"/>
    <lineage>
        <taxon>Bacteria</taxon>
        <taxon>Pseudomonadati</taxon>
        <taxon>Pseudomonadota</taxon>
        <taxon>Betaproteobacteria</taxon>
        <taxon>Burkholderiales</taxon>
        <taxon>Sphaerotilaceae</taxon>
        <taxon>Ideonella</taxon>
    </lineage>
</organism>
<dbReference type="EMBL" id="JAAGOH010000006">
    <property type="protein sequence ID" value="NDY91023.1"/>
    <property type="molecule type" value="Genomic_DNA"/>
</dbReference>
<feature type="domain" description="Metallo-beta-lactamase" evidence="1">
    <location>
        <begin position="34"/>
        <end position="220"/>
    </location>
</feature>
<dbReference type="PANTHER" id="PTHR28283">
    <property type="entry name" value="3',5'-CYCLIC-NUCLEOTIDE PHOSPHODIESTERASE 1"/>
    <property type="match status" value="1"/>
</dbReference>
<dbReference type="CDD" id="cd07735">
    <property type="entry name" value="class_II_PDE_MBL-fold"/>
    <property type="match status" value="1"/>
</dbReference>
<dbReference type="InterPro" id="IPR036866">
    <property type="entry name" value="RibonucZ/Hydroxyglut_hydro"/>
</dbReference>
<gene>
    <name evidence="2" type="ORF">G3A44_07415</name>
</gene>
<dbReference type="SUPFAM" id="SSF56281">
    <property type="entry name" value="Metallo-hydrolase/oxidoreductase"/>
    <property type="match status" value="1"/>
</dbReference>
<reference evidence="2 3" key="1">
    <citation type="submission" date="2020-02" db="EMBL/GenBank/DDBJ databases">
        <title>Ideonella bacterium strain TBM-1.</title>
        <authorList>
            <person name="Chen W.-M."/>
        </authorList>
    </citation>
    <scope>NUCLEOTIDE SEQUENCE [LARGE SCALE GENOMIC DNA]</scope>
    <source>
        <strain evidence="2 3">TBM-1</strain>
    </source>
</reference>
<proteinExistence type="predicted"/>
<protein>
    <submittedName>
        <fullName evidence="2">3',5'-cyclic-nucleotide phosphodiesterase</fullName>
    </submittedName>
</protein>
<accession>A0A7C9TJK6</accession>
<dbReference type="GO" id="GO:0004115">
    <property type="term" value="F:3',5'-cyclic-AMP phosphodiesterase activity"/>
    <property type="evidence" value="ECO:0007669"/>
    <property type="project" value="InterPro"/>
</dbReference>
<dbReference type="SMART" id="SM00849">
    <property type="entry name" value="Lactamase_B"/>
    <property type="match status" value="1"/>
</dbReference>
<dbReference type="AlphaFoldDB" id="A0A7C9TJK6"/>
<name>A0A7C9TJK6_9BURK</name>
<dbReference type="GO" id="GO:0047555">
    <property type="term" value="F:3',5'-cyclic-GMP phosphodiesterase activity"/>
    <property type="evidence" value="ECO:0007669"/>
    <property type="project" value="TreeGrafter"/>
</dbReference>
<dbReference type="PRINTS" id="PR00388">
    <property type="entry name" value="PDIESTERASE2"/>
</dbReference>
<dbReference type="Gene3D" id="3.60.15.10">
    <property type="entry name" value="Ribonuclease Z/Hydroxyacylglutathione hydrolase-like"/>
    <property type="match status" value="1"/>
</dbReference>
<keyword evidence="3" id="KW-1185">Reference proteome</keyword>